<dbReference type="PROSITE" id="PS50850">
    <property type="entry name" value="MFS"/>
    <property type="match status" value="1"/>
</dbReference>
<evidence type="ECO:0000256" key="4">
    <source>
        <dbReference type="SAM" id="Phobius"/>
    </source>
</evidence>
<evidence type="ECO:0000256" key="2">
    <source>
        <dbReference type="ARBA" id="ARBA00006727"/>
    </source>
</evidence>
<feature type="transmembrane region" description="Helical" evidence="4">
    <location>
        <begin position="344"/>
        <end position="369"/>
    </location>
</feature>
<dbReference type="InParanoid" id="A0A136ISQ6"/>
<comment type="similarity">
    <text evidence="2">Belongs to the major facilitator superfamily. Monocarboxylate porter (TC 2.A.1.13) family.</text>
</comment>
<dbReference type="InterPro" id="IPR020846">
    <property type="entry name" value="MFS_dom"/>
</dbReference>
<feature type="transmembrane region" description="Helical" evidence="4">
    <location>
        <begin position="128"/>
        <end position="147"/>
    </location>
</feature>
<dbReference type="Proteomes" id="UP000070501">
    <property type="component" value="Unassembled WGS sequence"/>
</dbReference>
<feature type="region of interest" description="Disordered" evidence="3">
    <location>
        <begin position="1"/>
        <end position="45"/>
    </location>
</feature>
<keyword evidence="4" id="KW-1133">Transmembrane helix</keyword>
<dbReference type="InterPro" id="IPR050327">
    <property type="entry name" value="Proton-linked_MCT"/>
</dbReference>
<dbReference type="PANTHER" id="PTHR11360:SF319">
    <property type="entry name" value="MAJOR FACILITATOR SUPERFAMILY (MFS) PROFILE DOMAIN-CONTAINING PROTEIN"/>
    <property type="match status" value="1"/>
</dbReference>
<accession>A0A136ISQ6</accession>
<feature type="transmembrane region" description="Helical" evidence="4">
    <location>
        <begin position="287"/>
        <end position="306"/>
    </location>
</feature>
<feature type="transmembrane region" description="Helical" evidence="4">
    <location>
        <begin position="255"/>
        <end position="275"/>
    </location>
</feature>
<dbReference type="GO" id="GO:0022857">
    <property type="term" value="F:transmembrane transporter activity"/>
    <property type="evidence" value="ECO:0007669"/>
    <property type="project" value="InterPro"/>
</dbReference>
<dbReference type="Pfam" id="PF07690">
    <property type="entry name" value="MFS_1"/>
    <property type="match status" value="1"/>
</dbReference>
<evidence type="ECO:0000313" key="6">
    <source>
        <dbReference type="EMBL" id="KXJ87990.1"/>
    </source>
</evidence>
<feature type="transmembrane region" description="Helical" evidence="4">
    <location>
        <begin position="405"/>
        <end position="427"/>
    </location>
</feature>
<gene>
    <name evidence="6" type="ORF">Micbo1qcDRAFT_167099</name>
</gene>
<feature type="transmembrane region" description="Helical" evidence="4">
    <location>
        <begin position="318"/>
        <end position="338"/>
    </location>
</feature>
<feature type="transmembrane region" description="Helical" evidence="4">
    <location>
        <begin position="94"/>
        <end position="116"/>
    </location>
</feature>
<keyword evidence="7" id="KW-1185">Reference proteome</keyword>
<reference evidence="7" key="1">
    <citation type="submission" date="2016-02" db="EMBL/GenBank/DDBJ databases">
        <title>Draft genome sequence of Microdochium bolleyi, a fungal endophyte of beachgrass.</title>
        <authorList>
            <consortium name="DOE Joint Genome Institute"/>
            <person name="David A.S."/>
            <person name="May G."/>
            <person name="Haridas S."/>
            <person name="Lim J."/>
            <person name="Wang M."/>
            <person name="Labutti K."/>
            <person name="Lipzen A."/>
            <person name="Barry K."/>
            <person name="Grigoriev I.V."/>
        </authorList>
    </citation>
    <scope>NUCLEOTIDE SEQUENCE [LARGE SCALE GENOMIC DNA]</scope>
    <source>
        <strain evidence="7">J235TASD1</strain>
    </source>
</reference>
<feature type="transmembrane region" description="Helical" evidence="4">
    <location>
        <begin position="213"/>
        <end position="234"/>
    </location>
</feature>
<dbReference type="CDD" id="cd17352">
    <property type="entry name" value="MFS_MCT_SLC16"/>
    <property type="match status" value="1"/>
</dbReference>
<protein>
    <submittedName>
        <fullName evidence="6">Major facilitator superfamily domain-containing protein</fullName>
    </submittedName>
</protein>
<name>A0A136ISQ6_9PEZI</name>
<dbReference type="OrthoDB" id="6499973at2759"/>
<dbReference type="PANTHER" id="PTHR11360">
    <property type="entry name" value="MONOCARBOXYLATE TRANSPORTER"/>
    <property type="match status" value="1"/>
</dbReference>
<comment type="subcellular location">
    <subcellularLocation>
        <location evidence="1">Membrane</location>
        <topology evidence="1">Multi-pass membrane protein</topology>
    </subcellularLocation>
</comment>
<evidence type="ECO:0000256" key="1">
    <source>
        <dbReference type="ARBA" id="ARBA00004141"/>
    </source>
</evidence>
<evidence type="ECO:0000259" key="5">
    <source>
        <dbReference type="PROSITE" id="PS50850"/>
    </source>
</evidence>
<dbReference type="SUPFAM" id="SSF103473">
    <property type="entry name" value="MFS general substrate transporter"/>
    <property type="match status" value="1"/>
</dbReference>
<proteinExistence type="inferred from homology"/>
<dbReference type="Gene3D" id="1.20.1250.20">
    <property type="entry name" value="MFS general substrate transporter like domains"/>
    <property type="match status" value="2"/>
</dbReference>
<dbReference type="EMBL" id="KQ964260">
    <property type="protein sequence ID" value="KXJ87990.1"/>
    <property type="molecule type" value="Genomic_DNA"/>
</dbReference>
<dbReference type="GO" id="GO:0016020">
    <property type="term" value="C:membrane"/>
    <property type="evidence" value="ECO:0007669"/>
    <property type="project" value="UniProtKB-SubCell"/>
</dbReference>
<sequence>MSTHSSQLETLRHTSGEGQPEPPATTKEHAPALPEEAGPDADHDVAPEGGAQAWLVAAGGAAIFFSTLGFGNSFGAFQEYYMTKLMVGESASSVSWIGSLASFLQFFAGMLGGPLFDRYGSGVIRPASFAFVFAMMMLSLCNSYWQVMLVQGVLMGLVMGLLQIPSFAAVSQYFDKKRAAALGIVASGSSIGGIIMPIALSKMLNGSDLGFGWTVRIIGFLVLPFMGFAAFAVRPRIAPRTSDFWMLSALRETRFLLLIAALFFMFIGMFTPFFFLPTYAVSRGMDATLAGYLLAILNAASTFGRVIPGVLADKYGRLNMFGLGGIMTGILVFCLNIPQNNAGLIVYAVFFGFASGTIISGGSAAFSVCPKNARDVGTYMGMGMAIAGIGALIGPPLNGAFVSNYGGFFEVSMFSGAMCTFGGFIALGAKATTPQGLFGRV</sequence>
<feature type="transmembrane region" description="Helical" evidence="4">
    <location>
        <begin position="153"/>
        <end position="174"/>
    </location>
</feature>
<feature type="domain" description="Major facilitator superfamily (MFS) profile" evidence="5">
    <location>
        <begin position="55"/>
        <end position="434"/>
    </location>
</feature>
<dbReference type="InterPro" id="IPR036259">
    <property type="entry name" value="MFS_trans_sf"/>
</dbReference>
<feature type="transmembrane region" description="Helical" evidence="4">
    <location>
        <begin position="181"/>
        <end position="201"/>
    </location>
</feature>
<dbReference type="PRINTS" id="PR00173">
    <property type="entry name" value="EDTRNSPORT"/>
</dbReference>
<feature type="transmembrane region" description="Helical" evidence="4">
    <location>
        <begin position="376"/>
        <end position="393"/>
    </location>
</feature>
<evidence type="ECO:0000313" key="7">
    <source>
        <dbReference type="Proteomes" id="UP000070501"/>
    </source>
</evidence>
<keyword evidence="4" id="KW-0812">Transmembrane</keyword>
<organism evidence="6 7">
    <name type="scientific">Microdochium bolleyi</name>
    <dbReference type="NCBI Taxonomy" id="196109"/>
    <lineage>
        <taxon>Eukaryota</taxon>
        <taxon>Fungi</taxon>
        <taxon>Dikarya</taxon>
        <taxon>Ascomycota</taxon>
        <taxon>Pezizomycotina</taxon>
        <taxon>Sordariomycetes</taxon>
        <taxon>Xylariomycetidae</taxon>
        <taxon>Xylariales</taxon>
        <taxon>Microdochiaceae</taxon>
        <taxon>Microdochium</taxon>
    </lineage>
</organism>
<feature type="transmembrane region" description="Helical" evidence="4">
    <location>
        <begin position="53"/>
        <end position="74"/>
    </location>
</feature>
<keyword evidence="4" id="KW-0472">Membrane</keyword>
<dbReference type="AlphaFoldDB" id="A0A136ISQ6"/>
<evidence type="ECO:0000256" key="3">
    <source>
        <dbReference type="SAM" id="MobiDB-lite"/>
    </source>
</evidence>
<dbReference type="InterPro" id="IPR011701">
    <property type="entry name" value="MFS"/>
</dbReference>